<dbReference type="InterPro" id="IPR050307">
    <property type="entry name" value="Sterol_Desaturase_Related"/>
</dbReference>
<evidence type="ECO:0000313" key="7">
    <source>
        <dbReference type="EMBL" id="KAI6658532.1"/>
    </source>
</evidence>
<feature type="transmembrane region" description="Helical" evidence="5">
    <location>
        <begin position="87"/>
        <end position="106"/>
    </location>
</feature>
<dbReference type="GO" id="GO:0005506">
    <property type="term" value="F:iron ion binding"/>
    <property type="evidence" value="ECO:0007669"/>
    <property type="project" value="InterPro"/>
</dbReference>
<dbReference type="EMBL" id="JAKMXF010000088">
    <property type="protein sequence ID" value="KAI6658532.1"/>
    <property type="molecule type" value="Genomic_DNA"/>
</dbReference>
<evidence type="ECO:0000256" key="3">
    <source>
        <dbReference type="ARBA" id="ARBA00022989"/>
    </source>
</evidence>
<keyword evidence="8" id="KW-1185">Reference proteome</keyword>
<proteinExistence type="predicted"/>
<evidence type="ECO:0000256" key="2">
    <source>
        <dbReference type="ARBA" id="ARBA00022692"/>
    </source>
</evidence>
<evidence type="ECO:0000256" key="5">
    <source>
        <dbReference type="SAM" id="Phobius"/>
    </source>
</evidence>
<dbReference type="InterPro" id="IPR006694">
    <property type="entry name" value="Fatty_acid_hydroxylase"/>
</dbReference>
<evidence type="ECO:0000256" key="4">
    <source>
        <dbReference type="ARBA" id="ARBA00023136"/>
    </source>
</evidence>
<sequence length="275" mass="32837">MEIASQNSFVLTDYTDRGYFEQSWRFMIDNYSKFAIATWGSLLAHELAYFIISFPAFIFQFIPAMQKLKIQQDKPETWANQWKCLKLIIFSHLFIQLPMISTVFTYTEITGTPYDYESIPPWYKLLFKSLLCLLIEDCWHYFFHRILHHGSFYKYIHKVHHNFQAPFGLAAEYAHPIETIILGGGFFIGIVIFCDHLIFMWLWMCLRVIEAVDAHTGYNHWQPLHLLPYYGGAHFHDFHHKIFVGNFSSTFTYWDKLFGTDHQYRKFCEESKKKE</sequence>
<reference evidence="7 8" key="1">
    <citation type="journal article" date="2023" name="BMC Biol.">
        <title>The compact genome of the sponge Oopsacas minuta (Hexactinellida) is lacking key metazoan core genes.</title>
        <authorList>
            <person name="Santini S."/>
            <person name="Schenkelaars Q."/>
            <person name="Jourda C."/>
            <person name="Duchesne M."/>
            <person name="Belahbib H."/>
            <person name="Rocher C."/>
            <person name="Selva M."/>
            <person name="Riesgo A."/>
            <person name="Vervoort M."/>
            <person name="Leys S.P."/>
            <person name="Kodjabachian L."/>
            <person name="Le Bivic A."/>
            <person name="Borchiellini C."/>
            <person name="Claverie J.M."/>
            <person name="Renard E."/>
        </authorList>
    </citation>
    <scope>NUCLEOTIDE SEQUENCE [LARGE SCALE GENOMIC DNA]</scope>
    <source>
        <strain evidence="7">SPO-2</strain>
    </source>
</reference>
<keyword evidence="7" id="KW-0503">Monooxygenase</keyword>
<comment type="subcellular location">
    <subcellularLocation>
        <location evidence="1">Membrane</location>
    </subcellularLocation>
</comment>
<evidence type="ECO:0000259" key="6">
    <source>
        <dbReference type="Pfam" id="PF04116"/>
    </source>
</evidence>
<feature type="domain" description="Fatty acid hydroxylase" evidence="6">
    <location>
        <begin position="130"/>
        <end position="260"/>
    </location>
</feature>
<dbReference type="Proteomes" id="UP001165289">
    <property type="component" value="Unassembled WGS sequence"/>
</dbReference>
<keyword evidence="7" id="KW-0560">Oxidoreductase</keyword>
<organism evidence="7 8">
    <name type="scientific">Oopsacas minuta</name>
    <dbReference type="NCBI Taxonomy" id="111878"/>
    <lineage>
        <taxon>Eukaryota</taxon>
        <taxon>Metazoa</taxon>
        <taxon>Porifera</taxon>
        <taxon>Hexactinellida</taxon>
        <taxon>Hexasterophora</taxon>
        <taxon>Lyssacinosida</taxon>
        <taxon>Leucopsacidae</taxon>
        <taxon>Oopsacas</taxon>
    </lineage>
</organism>
<dbReference type="Pfam" id="PF04116">
    <property type="entry name" value="FA_hydroxylase"/>
    <property type="match status" value="1"/>
</dbReference>
<dbReference type="AlphaFoldDB" id="A0AAV7KBA2"/>
<dbReference type="GO" id="GO:0016020">
    <property type="term" value="C:membrane"/>
    <property type="evidence" value="ECO:0007669"/>
    <property type="project" value="UniProtKB-SubCell"/>
</dbReference>
<evidence type="ECO:0000256" key="1">
    <source>
        <dbReference type="ARBA" id="ARBA00004370"/>
    </source>
</evidence>
<comment type="caution">
    <text evidence="7">The sequence shown here is derived from an EMBL/GenBank/DDBJ whole genome shotgun (WGS) entry which is preliminary data.</text>
</comment>
<protein>
    <submittedName>
        <fullName evidence="7">Methylsterol monooxygenase 1</fullName>
    </submittedName>
</protein>
<keyword evidence="2 5" id="KW-0812">Transmembrane</keyword>
<keyword evidence="3 5" id="KW-1133">Transmembrane helix</keyword>
<dbReference type="PANTHER" id="PTHR11863">
    <property type="entry name" value="STEROL DESATURASE"/>
    <property type="match status" value="1"/>
</dbReference>
<accession>A0AAV7KBA2</accession>
<dbReference type="GO" id="GO:0008610">
    <property type="term" value="P:lipid biosynthetic process"/>
    <property type="evidence" value="ECO:0007669"/>
    <property type="project" value="InterPro"/>
</dbReference>
<evidence type="ECO:0000313" key="8">
    <source>
        <dbReference type="Proteomes" id="UP001165289"/>
    </source>
</evidence>
<feature type="transmembrane region" description="Helical" evidence="5">
    <location>
        <begin position="180"/>
        <end position="204"/>
    </location>
</feature>
<dbReference type="GO" id="GO:0004497">
    <property type="term" value="F:monooxygenase activity"/>
    <property type="evidence" value="ECO:0007669"/>
    <property type="project" value="UniProtKB-KW"/>
</dbReference>
<feature type="transmembrane region" description="Helical" evidence="5">
    <location>
        <begin position="47"/>
        <end position="66"/>
    </location>
</feature>
<keyword evidence="4 5" id="KW-0472">Membrane</keyword>
<gene>
    <name evidence="7" type="ORF">LOD99_15332</name>
</gene>
<name>A0AAV7KBA2_9METZ</name>